<dbReference type="FunFam" id="1.25.40.10:FF:001035">
    <property type="entry name" value="Selenium-binding protein-like"/>
    <property type="match status" value="1"/>
</dbReference>
<dbReference type="PROSITE" id="PS51375">
    <property type="entry name" value="PPR"/>
    <property type="match status" value="4"/>
</dbReference>
<dbReference type="NCBIfam" id="TIGR00756">
    <property type="entry name" value="PPR"/>
    <property type="match status" value="4"/>
</dbReference>
<dbReference type="Gene3D" id="1.25.40.10">
    <property type="entry name" value="Tetratricopeptide repeat domain"/>
    <property type="match status" value="3"/>
</dbReference>
<dbReference type="Pfam" id="PF25597">
    <property type="entry name" value="SH3_retrovirus"/>
    <property type="match status" value="1"/>
</dbReference>
<dbReference type="InterPro" id="IPR046960">
    <property type="entry name" value="PPR_At4g14850-like_plant"/>
</dbReference>
<feature type="region of interest" description="Disordered" evidence="4">
    <location>
        <begin position="656"/>
        <end position="685"/>
    </location>
</feature>
<dbReference type="GO" id="GO:0046872">
    <property type="term" value="F:metal ion binding"/>
    <property type="evidence" value="ECO:0007669"/>
    <property type="project" value="InterPro"/>
</dbReference>
<reference evidence="6" key="1">
    <citation type="submission" date="2020-10" db="EMBL/GenBank/DDBJ databases">
        <authorList>
            <person name="Han B."/>
            <person name="Lu T."/>
            <person name="Zhao Q."/>
            <person name="Huang X."/>
            <person name="Zhao Y."/>
        </authorList>
    </citation>
    <scope>NUCLEOTIDE SEQUENCE</scope>
</reference>
<accession>A0A811PZ53</accession>
<evidence type="ECO:0000256" key="4">
    <source>
        <dbReference type="SAM" id="MobiDB-lite"/>
    </source>
</evidence>
<feature type="domain" description="Retroviral polymerase SH3-like" evidence="5">
    <location>
        <begin position="899"/>
        <end position="958"/>
    </location>
</feature>
<organism evidence="6 7">
    <name type="scientific">Miscanthus lutarioriparius</name>
    <dbReference type="NCBI Taxonomy" id="422564"/>
    <lineage>
        <taxon>Eukaryota</taxon>
        <taxon>Viridiplantae</taxon>
        <taxon>Streptophyta</taxon>
        <taxon>Embryophyta</taxon>
        <taxon>Tracheophyta</taxon>
        <taxon>Spermatophyta</taxon>
        <taxon>Magnoliopsida</taxon>
        <taxon>Liliopsida</taxon>
        <taxon>Poales</taxon>
        <taxon>Poaceae</taxon>
        <taxon>PACMAD clade</taxon>
        <taxon>Panicoideae</taxon>
        <taxon>Andropogonodae</taxon>
        <taxon>Andropogoneae</taxon>
        <taxon>Saccharinae</taxon>
        <taxon>Miscanthus</taxon>
    </lineage>
</organism>
<evidence type="ECO:0000256" key="3">
    <source>
        <dbReference type="PROSITE-ProRule" id="PRU00708"/>
    </source>
</evidence>
<comment type="caution">
    <text evidence="6">The sequence shown here is derived from an EMBL/GenBank/DDBJ whole genome shotgun (WGS) entry which is preliminary data.</text>
</comment>
<proteinExistence type="predicted"/>
<dbReference type="InterPro" id="IPR006121">
    <property type="entry name" value="HMA_dom"/>
</dbReference>
<dbReference type="Proteomes" id="UP000604825">
    <property type="component" value="Unassembled WGS sequence"/>
</dbReference>
<dbReference type="Pfam" id="PF13041">
    <property type="entry name" value="PPR_2"/>
    <property type="match status" value="3"/>
</dbReference>
<feature type="repeat" description="PPR" evidence="3">
    <location>
        <begin position="162"/>
        <end position="196"/>
    </location>
</feature>
<feature type="repeat" description="PPR" evidence="3">
    <location>
        <begin position="299"/>
        <end position="333"/>
    </location>
</feature>
<keyword evidence="7" id="KW-1185">Reference proteome</keyword>
<dbReference type="GO" id="GO:0009451">
    <property type="term" value="P:RNA modification"/>
    <property type="evidence" value="ECO:0007669"/>
    <property type="project" value="InterPro"/>
</dbReference>
<dbReference type="GO" id="GO:0003723">
    <property type="term" value="F:RNA binding"/>
    <property type="evidence" value="ECO:0007669"/>
    <property type="project" value="InterPro"/>
</dbReference>
<keyword evidence="2" id="KW-0809">Transit peptide</keyword>
<feature type="compositionally biased region" description="Polar residues" evidence="4">
    <location>
        <begin position="668"/>
        <end position="685"/>
    </location>
</feature>
<keyword evidence="1" id="KW-0677">Repeat</keyword>
<dbReference type="InterPro" id="IPR057670">
    <property type="entry name" value="SH3_retrovirus"/>
</dbReference>
<protein>
    <recommendedName>
        <fullName evidence="5">Retroviral polymerase SH3-like domain-containing protein</fullName>
    </recommendedName>
</protein>
<dbReference type="CDD" id="cd00371">
    <property type="entry name" value="HMA"/>
    <property type="match status" value="1"/>
</dbReference>
<dbReference type="AlphaFoldDB" id="A0A811PZ53"/>
<dbReference type="PANTHER" id="PTHR47926">
    <property type="entry name" value="PENTATRICOPEPTIDE REPEAT-CONTAINING PROTEIN"/>
    <property type="match status" value="1"/>
</dbReference>
<dbReference type="FunFam" id="1.25.40.10:FF:000090">
    <property type="entry name" value="Pentatricopeptide repeat-containing protein, chloroplastic"/>
    <property type="match status" value="1"/>
</dbReference>
<dbReference type="Pfam" id="PF01535">
    <property type="entry name" value="PPR"/>
    <property type="match status" value="2"/>
</dbReference>
<name>A0A811PZ53_9POAL</name>
<sequence length="1084" mass="119301">MPLRRRSGRAIAAAPGGFLHLSLLASLRRRPSLQAHAQLLLLGLPLPPAAASRLLRPHLRAGHPLASLRLFLRMLRDHQPAPIVRTASQEEETVPDSRSLSAALAACSRLEFPSAGFCTHAFLLKSGFASDIFAANSLLHFYASFGLHALARRLFDEMPARDTVSFNTLIASYVQSGCVERALRMFRNMVEGGFRLDEWTITALLGACAGLGDLMVAKAAHGFASRALRHTLFDSAEVVIGLVDMYVKCGAVQLARKVFNLSGEKAKDARVWSVIVSGYARAGDIDMARKLFDELPNKDLVAWTVLIGGYVQAGRYKEALLLFEEMEATGLEADEVTVVTVLSACVQHGAIGLAKRLHRRVNQNGLVSRNATVATSFVHIYAKHGCIQTAMDVFRGVADEFKTVELFNAMVHGLAHHGHGEKAISLFDEMETLGLQPDDITFVGVLCACSHSNLVEQGCKMFSSMSDKYGVKPNVKHHTCMADLLGRAGQIDDAYSFIQNMPFQANLVVWSSLLTACKIHGNNKIKNLVERQILRLDATYKPEKLTLSGLFSDKKRKELSARGQCKAGGSSKTYVLKLDMHCQCNGCVKKIKDGVKEIGISQATGVERADVSAETGEVKVRVTGGMDMDPEKLCCLLQEATKKKCVRIVLEEESVPSPGPRLIGRPGQTKNTSMSGQCNDRANSNPQSIGLAPRKQWYYTSAKWGEAVKGEVTRKLGVACQPRKAKGKNDPEKANLCSLESSAVSCCLVPDLVYSWSCTRALALLRWDGKKGTRRGKEEEGIEVEDGGEQAVEEIVDGVDGFSKKNKGTLYMGWTWHRWALSIPPSNRSGQGDCPIHDPSKRWPKHVRCQADRCFWDEAANTACYLINRSPSIPLNKKTPIEVWSGMPADYSQLRVFGCTVYAHVDNGKLEPRAIKCLFLGYASGVKGYKLWNPKTKKTFMSRNIVFNDSVMFNDSLSTDVSLVGSDEEQEYVSVQPQNQSIADRRTERSCGPRPRLIEECDIVHYAFSCAEQDENIHEPATYTEAVVSGDPLQCASTDEDFEYMSRVSYSSVVGSLMYAMVCSRPDLSYAMSLVSRYMANPGK</sequence>
<feature type="repeat" description="PPR" evidence="3">
    <location>
        <begin position="403"/>
        <end position="437"/>
    </location>
</feature>
<dbReference type="EMBL" id="CAJGYO010000008">
    <property type="protein sequence ID" value="CAD6248966.1"/>
    <property type="molecule type" value="Genomic_DNA"/>
</dbReference>
<feature type="repeat" description="PPR" evidence="3">
    <location>
        <begin position="268"/>
        <end position="298"/>
    </location>
</feature>
<evidence type="ECO:0000313" key="6">
    <source>
        <dbReference type="EMBL" id="CAD6248966.1"/>
    </source>
</evidence>
<dbReference type="InterPro" id="IPR002885">
    <property type="entry name" value="PPR_rpt"/>
</dbReference>
<evidence type="ECO:0000313" key="7">
    <source>
        <dbReference type="Proteomes" id="UP000604825"/>
    </source>
</evidence>
<evidence type="ECO:0000256" key="1">
    <source>
        <dbReference type="ARBA" id="ARBA00022737"/>
    </source>
</evidence>
<dbReference type="InterPro" id="IPR011990">
    <property type="entry name" value="TPR-like_helical_dom_sf"/>
</dbReference>
<dbReference type="PANTHER" id="PTHR47926:SF411">
    <property type="entry name" value="PENTATRICOPEPTIDE REPEAT-CONTAINING PROTEIN"/>
    <property type="match status" value="1"/>
</dbReference>
<dbReference type="OrthoDB" id="185373at2759"/>
<evidence type="ECO:0000259" key="5">
    <source>
        <dbReference type="Pfam" id="PF25597"/>
    </source>
</evidence>
<evidence type="ECO:0000256" key="2">
    <source>
        <dbReference type="ARBA" id="ARBA00022946"/>
    </source>
</evidence>
<gene>
    <name evidence="6" type="ORF">NCGR_LOCUS32834</name>
</gene>